<dbReference type="PRINTS" id="PR01626">
    <property type="entry name" value="LCACHANNELB"/>
</dbReference>
<keyword evidence="21" id="KW-1185">Reference proteome</keyword>
<evidence type="ECO:0000256" key="14">
    <source>
        <dbReference type="ARBA" id="ARBA00023303"/>
    </source>
</evidence>
<dbReference type="CTD" id="783"/>
<keyword evidence="13" id="KW-0472">Membrane</keyword>
<dbReference type="InterPro" id="IPR046937">
    <property type="entry name" value="CAB1-4_N_A-dom"/>
</dbReference>
<dbReference type="InterPro" id="IPR001452">
    <property type="entry name" value="SH3_domain"/>
</dbReference>
<evidence type="ECO:0000256" key="10">
    <source>
        <dbReference type="ARBA" id="ARBA00022837"/>
    </source>
</evidence>
<dbReference type="Pfam" id="PF12052">
    <property type="entry name" value="VGCC_beta4Aa_N"/>
    <property type="match status" value="1"/>
</dbReference>
<dbReference type="SUPFAM" id="SSF52540">
    <property type="entry name" value="P-loop containing nucleoside triphosphate hydrolases"/>
    <property type="match status" value="1"/>
</dbReference>
<feature type="compositionally biased region" description="Polar residues" evidence="19">
    <location>
        <begin position="1"/>
        <end position="16"/>
    </location>
</feature>
<evidence type="ECO:0000256" key="6">
    <source>
        <dbReference type="ARBA" id="ARBA00022475"/>
    </source>
</evidence>
<dbReference type="CDD" id="cd12040">
    <property type="entry name" value="SH3_CACNB2"/>
    <property type="match status" value="1"/>
</dbReference>
<evidence type="ECO:0000256" key="12">
    <source>
        <dbReference type="ARBA" id="ARBA00023065"/>
    </source>
</evidence>
<dbReference type="GO" id="GO:0042383">
    <property type="term" value="C:sarcolemma"/>
    <property type="evidence" value="ECO:0007669"/>
    <property type="project" value="UniProtKB-SubCell"/>
</dbReference>
<evidence type="ECO:0000256" key="8">
    <source>
        <dbReference type="ARBA" id="ARBA00022568"/>
    </source>
</evidence>
<dbReference type="FunFam" id="3.40.50.300:FF:000023">
    <property type="entry name" value="Voltage-dependent L-type calcium channel subunit beta-2"/>
    <property type="match status" value="1"/>
</dbReference>
<keyword evidence="5" id="KW-0813">Transport</keyword>
<evidence type="ECO:0000313" key="22">
    <source>
        <dbReference type="RefSeq" id="XP_030055341.1"/>
    </source>
</evidence>
<name>A0A6P7XQG1_9AMPH</name>
<dbReference type="Proteomes" id="UP000515156">
    <property type="component" value="Chromosome 1"/>
</dbReference>
<keyword evidence="4 18" id="KW-0728">SH3 domain</keyword>
<feature type="compositionally biased region" description="Low complexity" evidence="19">
    <location>
        <begin position="42"/>
        <end position="52"/>
    </location>
</feature>
<dbReference type="PRINTS" id="PR01628">
    <property type="entry name" value="LCACHANNELB2"/>
</dbReference>
<feature type="compositionally biased region" description="Basic and acidic residues" evidence="19">
    <location>
        <begin position="502"/>
        <end position="516"/>
    </location>
</feature>
<evidence type="ECO:0000256" key="16">
    <source>
        <dbReference type="ARBA" id="ARBA00046042"/>
    </source>
</evidence>
<feature type="compositionally biased region" description="Basic and acidic residues" evidence="19">
    <location>
        <begin position="524"/>
        <end position="544"/>
    </location>
</feature>
<dbReference type="InterPro" id="IPR005444">
    <property type="entry name" value="VDCC_L_b2su"/>
</dbReference>
<evidence type="ECO:0000256" key="4">
    <source>
        <dbReference type="ARBA" id="ARBA00022443"/>
    </source>
</evidence>
<organism evidence="21 22">
    <name type="scientific">Microcaecilia unicolor</name>
    <dbReference type="NCBI Taxonomy" id="1415580"/>
    <lineage>
        <taxon>Eukaryota</taxon>
        <taxon>Metazoa</taxon>
        <taxon>Chordata</taxon>
        <taxon>Craniata</taxon>
        <taxon>Vertebrata</taxon>
        <taxon>Euteleostomi</taxon>
        <taxon>Amphibia</taxon>
        <taxon>Gymnophiona</taxon>
        <taxon>Siphonopidae</taxon>
        <taxon>Microcaecilia</taxon>
    </lineage>
</organism>
<evidence type="ECO:0000256" key="1">
    <source>
        <dbReference type="ARBA" id="ARBA00004278"/>
    </source>
</evidence>
<dbReference type="FunFam" id="2.30.30.40:FF:000015">
    <property type="entry name" value="Voltage-dependent L-type calcium channel subunit beta-2"/>
    <property type="match status" value="1"/>
</dbReference>
<protein>
    <recommendedName>
        <fullName evidence="3">Voltage-dependent L-type calcium channel subunit beta-2</fullName>
    </recommendedName>
    <alternativeName>
        <fullName evidence="15">Calcium channel voltage-dependent subunit beta 2</fullName>
    </alternativeName>
</protein>
<dbReference type="InterPro" id="IPR008145">
    <property type="entry name" value="GK/Ca_channel_bsu"/>
</dbReference>
<dbReference type="SMART" id="SM00326">
    <property type="entry name" value="SH3"/>
    <property type="match status" value="1"/>
</dbReference>
<evidence type="ECO:0000256" key="15">
    <source>
        <dbReference type="ARBA" id="ARBA00030521"/>
    </source>
</evidence>
<feature type="region of interest" description="Disordered" evidence="19">
    <location>
        <begin position="426"/>
        <end position="602"/>
    </location>
</feature>
<evidence type="ECO:0000256" key="11">
    <source>
        <dbReference type="ARBA" id="ARBA00022882"/>
    </source>
</evidence>
<dbReference type="SMART" id="SM00072">
    <property type="entry name" value="GuKc"/>
    <property type="match status" value="1"/>
</dbReference>
<dbReference type="Pfam" id="PF00625">
    <property type="entry name" value="Guanylate_kin"/>
    <property type="match status" value="1"/>
</dbReference>
<keyword evidence="12" id="KW-0406">Ion transport</keyword>
<dbReference type="InParanoid" id="A0A6P7XQG1"/>
<evidence type="ECO:0000256" key="2">
    <source>
        <dbReference type="ARBA" id="ARBA00010836"/>
    </source>
</evidence>
<dbReference type="KEGG" id="muo:115467970"/>
<dbReference type="InterPro" id="IPR027417">
    <property type="entry name" value="P-loop_NTPase"/>
</dbReference>
<comment type="function">
    <text evidence="16">Beta subunit of voltage-dependent calcium channels which contributes to the function of the calcium channel by increasing peak calcium current. Plays a role in shifting voltage dependencies of activation and inactivation of the channel. May modulate G protein inhibition. May contribute to beta-adrenergic augmentation of Ca(2+) influx in cardiomyocytes, thereby regulating increases in heart rate and contractile force. Involved in membrane targeting of the alpha-1 subunit CACNA1C.</text>
</comment>
<feature type="region of interest" description="Disordered" evidence="19">
    <location>
        <begin position="1"/>
        <end position="98"/>
    </location>
</feature>
<dbReference type="SUPFAM" id="SSF50044">
    <property type="entry name" value="SH3-domain"/>
    <property type="match status" value="1"/>
</dbReference>
<keyword evidence="11" id="KW-0851">Voltage-gated channel</keyword>
<dbReference type="InterPro" id="IPR000584">
    <property type="entry name" value="VDCC_L_bsu"/>
</dbReference>
<evidence type="ECO:0000256" key="7">
    <source>
        <dbReference type="ARBA" id="ARBA00022553"/>
    </source>
</evidence>
<keyword evidence="14" id="KW-0407">Ion channel</keyword>
<feature type="compositionally biased region" description="Basic and acidic residues" evidence="19">
    <location>
        <begin position="552"/>
        <end position="565"/>
    </location>
</feature>
<dbReference type="GO" id="GO:0005891">
    <property type="term" value="C:voltage-gated calcium channel complex"/>
    <property type="evidence" value="ECO:0007669"/>
    <property type="project" value="InterPro"/>
</dbReference>
<dbReference type="FunCoup" id="A0A6P7XQG1">
    <property type="interactions" value="1132"/>
</dbReference>
<sequence length="602" mass="68740">MVHSNMSKTPSASQEIQMEVLENPSVQAYGKGARRKNRFKGSDGSTSSDTTSNSFVRQGSADSYTSRPSDSDVSLEEDREALRREAERQAQAQLEKAKTKPVAFAVRTNVSYSAAHDDDVPVPGMAISFEAKDFLHVKEKFNNDWWIGRLVKEGCEIGFIPSPVKLENMRLQHEQKAKQGKFYTSKQEEIHLPVWVTWCLVPEDQLLHHLTEHIPPYDVVPSMRPVVLVGPSLKGYEVTDMMQKALFDFLKHRFEGRISITRVTADISLAKRSVLNNPSKHAIIERSNTRSSLAEVQSEIERIFELARTLQLVVLDADTINHPTQLCKTSLAPIIVYVKISSPKVLQRLIKSRGKSQAKHLNVQMVAADKLAQCPPEMFDVILDENQLEDACEHLADYLEAYWKATHPPSTHLPNPLLSRALTPAALPITPAPPPSLQGTQGEQKDHYPALQRARSQAEEDTHVEPTRKSQYRSSTSAHHHNHRSGVSRSLSRQDTFDSETQDSRDSAYTEPKDDYSFEQSDQQESHRDHNCRDESHGDTDRRHRESRHRSKEHDREQDHNECNRQRSRHKSRDRYCDRDGDIVSKKRNDTGDWNRDVYIRQ</sequence>
<keyword evidence="7" id="KW-0597">Phosphoprotein</keyword>
<gene>
    <name evidence="22" type="primary">CACNB2</name>
</gene>
<evidence type="ECO:0000256" key="19">
    <source>
        <dbReference type="SAM" id="MobiDB-lite"/>
    </source>
</evidence>
<keyword evidence="6" id="KW-1003">Cell membrane</keyword>
<dbReference type="GeneID" id="115467970"/>
<dbReference type="InterPro" id="IPR035605">
    <property type="entry name" value="CACNB2_SH3"/>
</dbReference>
<evidence type="ECO:0000256" key="17">
    <source>
        <dbReference type="ARBA" id="ARBA00046619"/>
    </source>
</evidence>
<dbReference type="GO" id="GO:0005245">
    <property type="term" value="F:voltage-gated calcium channel activity"/>
    <property type="evidence" value="ECO:0007669"/>
    <property type="project" value="InterPro"/>
</dbReference>
<dbReference type="Gene3D" id="2.30.30.40">
    <property type="entry name" value="SH3 Domains"/>
    <property type="match status" value="1"/>
</dbReference>
<evidence type="ECO:0000256" key="9">
    <source>
        <dbReference type="ARBA" id="ARBA00022673"/>
    </source>
</evidence>
<dbReference type="AlphaFoldDB" id="A0A6P7XQG1"/>
<keyword evidence="9" id="KW-0107">Calcium channel</keyword>
<dbReference type="PANTHER" id="PTHR11824">
    <property type="entry name" value="VOLTAGE-DEPENDENT CALCIUM CHANNEL BETA SUBUNIT"/>
    <property type="match status" value="1"/>
</dbReference>
<dbReference type="Gene3D" id="3.40.50.300">
    <property type="entry name" value="P-loop containing nucleotide triphosphate hydrolases"/>
    <property type="match status" value="1"/>
</dbReference>
<keyword evidence="10" id="KW-0106">Calcium</keyword>
<evidence type="ECO:0000259" key="20">
    <source>
        <dbReference type="PROSITE" id="PS50002"/>
    </source>
</evidence>
<evidence type="ECO:0000256" key="18">
    <source>
        <dbReference type="PROSITE-ProRule" id="PRU00192"/>
    </source>
</evidence>
<dbReference type="RefSeq" id="XP_030055341.1">
    <property type="nucleotide sequence ID" value="XM_030199481.1"/>
</dbReference>
<reference evidence="22" key="1">
    <citation type="submission" date="2025-08" db="UniProtKB">
        <authorList>
            <consortium name="RefSeq"/>
        </authorList>
    </citation>
    <scope>IDENTIFICATION</scope>
</reference>
<dbReference type="OrthoDB" id="5962384at2759"/>
<feature type="compositionally biased region" description="Basic and acidic residues" evidence="19">
    <location>
        <begin position="574"/>
        <end position="602"/>
    </location>
</feature>
<keyword evidence="8" id="KW-0109">Calcium transport</keyword>
<feature type="compositionally biased region" description="Basic and acidic residues" evidence="19">
    <location>
        <begin position="456"/>
        <end position="468"/>
    </location>
</feature>
<feature type="compositionally biased region" description="Polar residues" evidence="19">
    <location>
        <begin position="53"/>
        <end position="72"/>
    </location>
</feature>
<dbReference type="PROSITE" id="PS50002">
    <property type="entry name" value="SH3"/>
    <property type="match status" value="1"/>
</dbReference>
<evidence type="ECO:0000256" key="13">
    <source>
        <dbReference type="ARBA" id="ARBA00023136"/>
    </source>
</evidence>
<proteinExistence type="inferred from homology"/>
<comment type="similarity">
    <text evidence="2">Belongs to the calcium channel beta subunit family.</text>
</comment>
<comment type="subcellular location">
    <subcellularLocation>
        <location evidence="1">Cell membrane</location>
        <location evidence="1">Sarcolemma</location>
        <topology evidence="1">Peripheral membrane protein</topology>
        <orientation evidence="1">Cytoplasmic side</orientation>
    </subcellularLocation>
</comment>
<dbReference type="InterPro" id="IPR036028">
    <property type="entry name" value="SH3-like_dom_sf"/>
</dbReference>
<accession>A0A6P7XQG1</accession>
<evidence type="ECO:0000256" key="3">
    <source>
        <dbReference type="ARBA" id="ARBA00019005"/>
    </source>
</evidence>
<comment type="subunit">
    <text evidence="17">Component of a calcium channel complex consisting of a pore-forming alpha subunit (CACNA1S) and the ancillary subunits CACNB1 or CACNB2, CACNG1 and CACNA2D1. The channel complex contains alpha, beta, gamma and delta subunits in a 1:1:1:1 ratio, i.e. it contains either CACNB1 or CACNB2. Interacts with CACNA1C. Interacts with RRAD; interaction may be involved in beta-adrenergic regulation of heart rate and contractile force. Interaction with RRAD regulates the trafficking of CACNA1C to the cell membrane. Interacts with TMIGD2. Interacts with CAMK2D. Interacts with CBARP. Interacts with CAMK2A.</text>
</comment>
<feature type="domain" description="SH3" evidence="20">
    <location>
        <begin position="101"/>
        <end position="170"/>
    </location>
</feature>
<evidence type="ECO:0000256" key="5">
    <source>
        <dbReference type="ARBA" id="ARBA00022448"/>
    </source>
</evidence>
<evidence type="ECO:0000313" key="21">
    <source>
        <dbReference type="Proteomes" id="UP000515156"/>
    </source>
</evidence>